<dbReference type="PANTHER" id="PTHR22906:SF21">
    <property type="entry name" value="SEMA DOMAIN-CONTAINING PROTEIN"/>
    <property type="match status" value="1"/>
</dbReference>
<feature type="compositionally biased region" description="Acidic residues" evidence="3">
    <location>
        <begin position="277"/>
        <end position="287"/>
    </location>
</feature>
<dbReference type="Gene3D" id="2.20.100.10">
    <property type="entry name" value="Thrombospondin type-1 (TSP1) repeat"/>
    <property type="match status" value="4"/>
</dbReference>
<keyword evidence="5" id="KW-1185">Reference proteome</keyword>
<feature type="compositionally biased region" description="Basic and acidic residues" evidence="3">
    <location>
        <begin position="251"/>
        <end position="276"/>
    </location>
</feature>
<dbReference type="InterPro" id="IPR036383">
    <property type="entry name" value="TSP1_rpt_sf"/>
</dbReference>
<accession>A0ABN8N6K1</accession>
<keyword evidence="2" id="KW-1015">Disulfide bond</keyword>
<dbReference type="SMART" id="SM00209">
    <property type="entry name" value="TSP1"/>
    <property type="match status" value="4"/>
</dbReference>
<evidence type="ECO:0000313" key="5">
    <source>
        <dbReference type="Proteomes" id="UP001159405"/>
    </source>
</evidence>
<sequence>LLVFALLVNGGYSEWTVFTECTKTCGTGTRFRTRTCDNPSPRFGGFDCGGEDSQTFKCNILPCPIDGGYSPWSDFGECSVTCGEGVQQRERRCDSPQPLFGGKICDELELGPSIETKACVLDSCPVNGGYGQWSEFKDCSVTCGEGVQQRDRKCDNPEPQFGGKTCIEQELGPDVETQTCHKDPCPIDGGYSEWSSFSECTVTCGGGTHERTRECTNPAPANGGRGCEGLGPDKETEECQTEACPPGQDQGKQENKDSKNDNEETKRENEKESKEKEEDEKNEGDKEETEKKEESKKEDEKKEEKEEERKESDEKKQKEEGQ</sequence>
<dbReference type="SUPFAM" id="SSF82895">
    <property type="entry name" value="TSP-1 type 1 repeat"/>
    <property type="match status" value="4"/>
</dbReference>
<dbReference type="PANTHER" id="PTHR22906">
    <property type="entry name" value="PROPERDIN"/>
    <property type="match status" value="1"/>
</dbReference>
<evidence type="ECO:0008006" key="6">
    <source>
        <dbReference type="Google" id="ProtNLM"/>
    </source>
</evidence>
<feature type="compositionally biased region" description="Basic and acidic residues" evidence="3">
    <location>
        <begin position="288"/>
        <end position="322"/>
    </location>
</feature>
<evidence type="ECO:0000256" key="1">
    <source>
        <dbReference type="ARBA" id="ARBA00022737"/>
    </source>
</evidence>
<dbReference type="InterPro" id="IPR052065">
    <property type="entry name" value="Compl_asym_regulator"/>
</dbReference>
<feature type="region of interest" description="Disordered" evidence="3">
    <location>
        <begin position="209"/>
        <end position="322"/>
    </location>
</feature>
<gene>
    <name evidence="4" type="ORF">PLOB_00000657</name>
</gene>
<organism evidence="4 5">
    <name type="scientific">Porites lobata</name>
    <dbReference type="NCBI Taxonomy" id="104759"/>
    <lineage>
        <taxon>Eukaryota</taxon>
        <taxon>Metazoa</taxon>
        <taxon>Cnidaria</taxon>
        <taxon>Anthozoa</taxon>
        <taxon>Hexacorallia</taxon>
        <taxon>Scleractinia</taxon>
        <taxon>Fungiina</taxon>
        <taxon>Poritidae</taxon>
        <taxon>Porites</taxon>
    </lineage>
</organism>
<dbReference type="PROSITE" id="PS50092">
    <property type="entry name" value="TSP1"/>
    <property type="match status" value="4"/>
</dbReference>
<proteinExistence type="predicted"/>
<evidence type="ECO:0000256" key="3">
    <source>
        <dbReference type="SAM" id="MobiDB-lite"/>
    </source>
</evidence>
<dbReference type="EMBL" id="CALNXK010000010">
    <property type="protein sequence ID" value="CAH3042841.1"/>
    <property type="molecule type" value="Genomic_DNA"/>
</dbReference>
<evidence type="ECO:0000256" key="2">
    <source>
        <dbReference type="ARBA" id="ARBA00023157"/>
    </source>
</evidence>
<protein>
    <recommendedName>
        <fullName evidence="6">Coadhesin</fullName>
    </recommendedName>
</protein>
<evidence type="ECO:0000313" key="4">
    <source>
        <dbReference type="EMBL" id="CAH3042841.1"/>
    </source>
</evidence>
<keyword evidence="1" id="KW-0677">Repeat</keyword>
<reference evidence="4 5" key="1">
    <citation type="submission" date="2022-05" db="EMBL/GenBank/DDBJ databases">
        <authorList>
            <consortium name="Genoscope - CEA"/>
            <person name="William W."/>
        </authorList>
    </citation>
    <scope>NUCLEOTIDE SEQUENCE [LARGE SCALE GENOMIC DNA]</scope>
</reference>
<dbReference type="Pfam" id="PF00090">
    <property type="entry name" value="TSP_1"/>
    <property type="match status" value="4"/>
</dbReference>
<feature type="non-terminal residue" evidence="4">
    <location>
        <position position="1"/>
    </location>
</feature>
<comment type="caution">
    <text evidence="4">The sequence shown here is derived from an EMBL/GenBank/DDBJ whole genome shotgun (WGS) entry which is preliminary data.</text>
</comment>
<dbReference type="InterPro" id="IPR000884">
    <property type="entry name" value="TSP1_rpt"/>
</dbReference>
<name>A0ABN8N6K1_9CNID</name>
<dbReference type="Proteomes" id="UP001159405">
    <property type="component" value="Unassembled WGS sequence"/>
</dbReference>